<evidence type="ECO:0000256" key="1">
    <source>
        <dbReference type="PROSITE-ProRule" id="PRU00221"/>
    </source>
</evidence>
<organism evidence="2 3">
    <name type="scientific">Colletotrichum kahawae</name>
    <name type="common">Coffee berry disease fungus</name>
    <dbReference type="NCBI Taxonomy" id="34407"/>
    <lineage>
        <taxon>Eukaryota</taxon>
        <taxon>Fungi</taxon>
        <taxon>Dikarya</taxon>
        <taxon>Ascomycota</taxon>
        <taxon>Pezizomycotina</taxon>
        <taxon>Sordariomycetes</taxon>
        <taxon>Hypocreomycetidae</taxon>
        <taxon>Glomerellales</taxon>
        <taxon>Glomerellaceae</taxon>
        <taxon>Colletotrichum</taxon>
        <taxon>Colletotrichum gloeosporioides species complex</taxon>
    </lineage>
</organism>
<dbReference type="InterPro" id="IPR036322">
    <property type="entry name" value="WD40_repeat_dom_sf"/>
</dbReference>
<feature type="repeat" description="WD" evidence="1">
    <location>
        <begin position="44"/>
        <end position="72"/>
    </location>
</feature>
<accession>A0AAD9YNW8</accession>
<proteinExistence type="predicted"/>
<comment type="caution">
    <text evidence="2">The sequence shown here is derived from an EMBL/GenBank/DDBJ whole genome shotgun (WGS) entry which is preliminary data.</text>
</comment>
<protein>
    <submittedName>
        <fullName evidence="2">Vegetative incompatibility protein HET-E-1-like protein 7</fullName>
    </submittedName>
</protein>
<dbReference type="Proteomes" id="UP001281614">
    <property type="component" value="Unassembled WGS sequence"/>
</dbReference>
<keyword evidence="3" id="KW-1185">Reference proteome</keyword>
<dbReference type="InterPro" id="IPR001680">
    <property type="entry name" value="WD40_rpt"/>
</dbReference>
<reference evidence="2" key="1">
    <citation type="submission" date="2023-02" db="EMBL/GenBank/DDBJ databases">
        <title>Colletotrichum kahawae CIFC_Que2 genome sequencing and assembly.</title>
        <authorList>
            <person name="Baroncelli R."/>
        </authorList>
    </citation>
    <scope>NUCLEOTIDE SEQUENCE</scope>
    <source>
        <strain evidence="2">CIFC_Que2</strain>
    </source>
</reference>
<dbReference type="EMBL" id="VYYT01000066">
    <property type="protein sequence ID" value="KAK2772622.1"/>
    <property type="molecule type" value="Genomic_DNA"/>
</dbReference>
<name>A0AAD9YNW8_COLKA</name>
<evidence type="ECO:0000313" key="2">
    <source>
        <dbReference type="EMBL" id="KAK2772622.1"/>
    </source>
</evidence>
<sequence length="72" mass="7921">MYSSALAFAPQKSIVRQTFRSDIPTWLALPPEAETDWDQCLQKLEGYSGSVRSVAFSHDSALVASASRDETV</sequence>
<dbReference type="Gene3D" id="2.130.10.10">
    <property type="entry name" value="YVTN repeat-like/Quinoprotein amine dehydrogenase"/>
    <property type="match status" value="1"/>
</dbReference>
<keyword evidence="1" id="KW-0853">WD repeat</keyword>
<gene>
    <name evidence="2" type="ORF">CKAH01_13918</name>
</gene>
<dbReference type="InterPro" id="IPR015943">
    <property type="entry name" value="WD40/YVTN_repeat-like_dom_sf"/>
</dbReference>
<dbReference type="PROSITE" id="PS50082">
    <property type="entry name" value="WD_REPEATS_2"/>
    <property type="match status" value="1"/>
</dbReference>
<dbReference type="Pfam" id="PF00400">
    <property type="entry name" value="WD40"/>
    <property type="match status" value="1"/>
</dbReference>
<dbReference type="PROSITE" id="PS50294">
    <property type="entry name" value="WD_REPEATS_REGION"/>
    <property type="match status" value="1"/>
</dbReference>
<dbReference type="SUPFAM" id="SSF50978">
    <property type="entry name" value="WD40 repeat-like"/>
    <property type="match status" value="1"/>
</dbReference>
<evidence type="ECO:0000313" key="3">
    <source>
        <dbReference type="Proteomes" id="UP001281614"/>
    </source>
</evidence>
<dbReference type="AlphaFoldDB" id="A0AAD9YNW8"/>